<dbReference type="EMBL" id="JACGWJ010000019">
    <property type="protein sequence ID" value="KAL0345412.1"/>
    <property type="molecule type" value="Genomic_DNA"/>
</dbReference>
<dbReference type="AlphaFoldDB" id="A0AAW2NPK8"/>
<organism evidence="1">
    <name type="scientific">Sesamum radiatum</name>
    <name type="common">Black benniseed</name>
    <dbReference type="NCBI Taxonomy" id="300843"/>
    <lineage>
        <taxon>Eukaryota</taxon>
        <taxon>Viridiplantae</taxon>
        <taxon>Streptophyta</taxon>
        <taxon>Embryophyta</taxon>
        <taxon>Tracheophyta</taxon>
        <taxon>Spermatophyta</taxon>
        <taxon>Magnoliopsida</taxon>
        <taxon>eudicotyledons</taxon>
        <taxon>Gunneridae</taxon>
        <taxon>Pentapetalae</taxon>
        <taxon>asterids</taxon>
        <taxon>lamiids</taxon>
        <taxon>Lamiales</taxon>
        <taxon>Pedaliaceae</taxon>
        <taxon>Sesamum</taxon>
    </lineage>
</organism>
<reference evidence="1" key="2">
    <citation type="journal article" date="2024" name="Plant">
        <title>Genomic evolution and insights into agronomic trait innovations of Sesamum species.</title>
        <authorList>
            <person name="Miao H."/>
            <person name="Wang L."/>
            <person name="Qu L."/>
            <person name="Liu H."/>
            <person name="Sun Y."/>
            <person name="Le M."/>
            <person name="Wang Q."/>
            <person name="Wei S."/>
            <person name="Zheng Y."/>
            <person name="Lin W."/>
            <person name="Duan Y."/>
            <person name="Cao H."/>
            <person name="Xiong S."/>
            <person name="Wang X."/>
            <person name="Wei L."/>
            <person name="Li C."/>
            <person name="Ma Q."/>
            <person name="Ju M."/>
            <person name="Zhao R."/>
            <person name="Li G."/>
            <person name="Mu C."/>
            <person name="Tian Q."/>
            <person name="Mei H."/>
            <person name="Zhang T."/>
            <person name="Gao T."/>
            <person name="Zhang H."/>
        </authorList>
    </citation>
    <scope>NUCLEOTIDE SEQUENCE</scope>
    <source>
        <strain evidence="1">G02</strain>
    </source>
</reference>
<gene>
    <name evidence="1" type="ORF">Sradi_4372500</name>
</gene>
<comment type="caution">
    <text evidence="1">The sequence shown here is derived from an EMBL/GenBank/DDBJ whole genome shotgun (WGS) entry which is preliminary data.</text>
</comment>
<reference evidence="1" key="1">
    <citation type="submission" date="2020-06" db="EMBL/GenBank/DDBJ databases">
        <authorList>
            <person name="Li T."/>
            <person name="Hu X."/>
            <person name="Zhang T."/>
            <person name="Song X."/>
            <person name="Zhang H."/>
            <person name="Dai N."/>
            <person name="Sheng W."/>
            <person name="Hou X."/>
            <person name="Wei L."/>
        </authorList>
    </citation>
    <scope>NUCLEOTIDE SEQUENCE</scope>
    <source>
        <strain evidence="1">G02</strain>
        <tissue evidence="1">Leaf</tissue>
    </source>
</reference>
<name>A0AAW2NPK8_SESRA</name>
<evidence type="ECO:0000313" key="1">
    <source>
        <dbReference type="EMBL" id="KAL0345412.1"/>
    </source>
</evidence>
<proteinExistence type="predicted"/>
<accession>A0AAW2NPK8</accession>
<sequence length="53" mass="5832">MERNSNRRRPRCYSQVSAAYPSGAEVVCFTSDYRANDVAYQPPDGGGIHVLAV</sequence>
<protein>
    <submittedName>
        <fullName evidence="1">Uncharacterized protein</fullName>
    </submittedName>
</protein>